<dbReference type="PANTHER" id="PTHR43861:SF1">
    <property type="entry name" value="TRANS-ACONITATE 2-METHYLTRANSFERASE"/>
    <property type="match status" value="1"/>
</dbReference>
<evidence type="ECO:0000256" key="2">
    <source>
        <dbReference type="ARBA" id="ARBA00022679"/>
    </source>
</evidence>
<feature type="domain" description="Methyltransferase" evidence="3">
    <location>
        <begin position="51"/>
        <end position="146"/>
    </location>
</feature>
<dbReference type="RefSeq" id="WP_072791231.1">
    <property type="nucleotide sequence ID" value="NZ_FQUL01000025.1"/>
</dbReference>
<keyword evidence="2" id="KW-0808">Transferase</keyword>
<gene>
    <name evidence="4" type="ORF">SAMN02745225_01662</name>
</gene>
<dbReference type="EMBL" id="FQUL01000025">
    <property type="protein sequence ID" value="SHE80168.1"/>
    <property type="molecule type" value="Genomic_DNA"/>
</dbReference>
<dbReference type="Gene3D" id="3.40.50.150">
    <property type="entry name" value="Vaccinia Virus protein VP39"/>
    <property type="match status" value="1"/>
</dbReference>
<evidence type="ECO:0000313" key="4">
    <source>
        <dbReference type="EMBL" id="SHE80168.1"/>
    </source>
</evidence>
<dbReference type="OrthoDB" id="6064711at2"/>
<keyword evidence="5" id="KW-1185">Reference proteome</keyword>
<evidence type="ECO:0000313" key="5">
    <source>
        <dbReference type="Proteomes" id="UP000184295"/>
    </source>
</evidence>
<name>A0A1M4WFZ1_9ACTN</name>
<evidence type="ECO:0000256" key="1">
    <source>
        <dbReference type="ARBA" id="ARBA00022603"/>
    </source>
</evidence>
<dbReference type="GO" id="GO:0032259">
    <property type="term" value="P:methylation"/>
    <property type="evidence" value="ECO:0007669"/>
    <property type="project" value="UniProtKB-KW"/>
</dbReference>
<reference evidence="5" key="1">
    <citation type="submission" date="2016-11" db="EMBL/GenBank/DDBJ databases">
        <authorList>
            <person name="Varghese N."/>
            <person name="Submissions S."/>
        </authorList>
    </citation>
    <scope>NUCLEOTIDE SEQUENCE [LARGE SCALE GENOMIC DNA]</scope>
    <source>
        <strain evidence="5">DSM 19514</strain>
    </source>
</reference>
<accession>A0A1M4WFZ1</accession>
<dbReference type="GO" id="GO:0008168">
    <property type="term" value="F:methyltransferase activity"/>
    <property type="evidence" value="ECO:0007669"/>
    <property type="project" value="UniProtKB-KW"/>
</dbReference>
<dbReference type="AlphaFoldDB" id="A0A1M4WFZ1"/>
<dbReference type="PANTHER" id="PTHR43861">
    <property type="entry name" value="TRANS-ACONITATE 2-METHYLTRANSFERASE-RELATED"/>
    <property type="match status" value="1"/>
</dbReference>
<keyword evidence="4" id="KW-0830">Ubiquinone</keyword>
<protein>
    <submittedName>
        <fullName evidence="4">Ubiquinone/menaquinone biosynthesis C-methylase UbiE</fullName>
    </submittedName>
</protein>
<dbReference type="STRING" id="1121881.SAMN02745225_01662"/>
<keyword evidence="1 4" id="KW-0489">Methyltransferase</keyword>
<dbReference type="InterPro" id="IPR041698">
    <property type="entry name" value="Methyltransf_25"/>
</dbReference>
<dbReference type="SUPFAM" id="SSF53335">
    <property type="entry name" value="S-adenosyl-L-methionine-dependent methyltransferases"/>
    <property type="match status" value="1"/>
</dbReference>
<sequence>MQKDLNSLGTKIQEIVWTKRAQSWEDTPNPGLDKVVDKVVQISNLESFAQVIDLGCGSGQLAIPLAKSAEKVLAVDIAPTMLQILEKKAAAAGISNIETKCCSLEALNLPAGSLDLAISNYVLHHLSDQQKQEVIRKTFNWLRPGGRIVVGDMMFGRGVTSEDRKIIYSKIQTLAKLGPGGWWRILKNIVRFTLRVQEKPVSVETWRRYLEDVGFTSIAFENVVGEGYVLSARKPS</sequence>
<proteinExistence type="predicted"/>
<organism evidence="4 5">
    <name type="scientific">Ferrithrix thermotolerans DSM 19514</name>
    <dbReference type="NCBI Taxonomy" id="1121881"/>
    <lineage>
        <taxon>Bacteria</taxon>
        <taxon>Bacillati</taxon>
        <taxon>Actinomycetota</taxon>
        <taxon>Acidimicrobiia</taxon>
        <taxon>Acidimicrobiales</taxon>
        <taxon>Acidimicrobiaceae</taxon>
        <taxon>Ferrithrix</taxon>
    </lineage>
</organism>
<dbReference type="CDD" id="cd02440">
    <property type="entry name" value="AdoMet_MTases"/>
    <property type="match status" value="1"/>
</dbReference>
<evidence type="ECO:0000259" key="3">
    <source>
        <dbReference type="Pfam" id="PF13649"/>
    </source>
</evidence>
<dbReference type="InterPro" id="IPR029063">
    <property type="entry name" value="SAM-dependent_MTases_sf"/>
</dbReference>
<dbReference type="Proteomes" id="UP000184295">
    <property type="component" value="Unassembled WGS sequence"/>
</dbReference>
<dbReference type="Pfam" id="PF13649">
    <property type="entry name" value="Methyltransf_25"/>
    <property type="match status" value="1"/>
</dbReference>